<dbReference type="GO" id="GO:0005634">
    <property type="term" value="C:nucleus"/>
    <property type="evidence" value="ECO:0007669"/>
    <property type="project" value="TreeGrafter"/>
</dbReference>
<dbReference type="Proteomes" id="UP000799779">
    <property type="component" value="Unassembled WGS sequence"/>
</dbReference>
<dbReference type="InterPro" id="IPR050797">
    <property type="entry name" value="Carb_Metab_Trans_Reg"/>
</dbReference>
<dbReference type="InterPro" id="IPR036864">
    <property type="entry name" value="Zn2-C6_fun-type_DNA-bd_sf"/>
</dbReference>
<dbReference type="InterPro" id="IPR007219">
    <property type="entry name" value="XnlR_reg_dom"/>
</dbReference>
<dbReference type="SUPFAM" id="SSF57701">
    <property type="entry name" value="Zn2/Cys6 DNA-binding domain"/>
    <property type="match status" value="1"/>
</dbReference>
<organism evidence="5 6">
    <name type="scientific">Amniculicola lignicola CBS 123094</name>
    <dbReference type="NCBI Taxonomy" id="1392246"/>
    <lineage>
        <taxon>Eukaryota</taxon>
        <taxon>Fungi</taxon>
        <taxon>Dikarya</taxon>
        <taxon>Ascomycota</taxon>
        <taxon>Pezizomycotina</taxon>
        <taxon>Dothideomycetes</taxon>
        <taxon>Pleosporomycetidae</taxon>
        <taxon>Pleosporales</taxon>
        <taxon>Amniculicolaceae</taxon>
        <taxon>Amniculicola</taxon>
    </lineage>
</organism>
<keyword evidence="2" id="KW-0539">Nucleus</keyword>
<dbReference type="InterPro" id="IPR001138">
    <property type="entry name" value="Zn2Cys6_DnaBD"/>
</dbReference>
<proteinExistence type="predicted"/>
<dbReference type="GO" id="GO:0003677">
    <property type="term" value="F:DNA binding"/>
    <property type="evidence" value="ECO:0007669"/>
    <property type="project" value="InterPro"/>
</dbReference>
<dbReference type="GO" id="GO:0000981">
    <property type="term" value="F:DNA-binding transcription factor activity, RNA polymerase II-specific"/>
    <property type="evidence" value="ECO:0007669"/>
    <property type="project" value="InterPro"/>
</dbReference>
<dbReference type="Gene3D" id="4.10.240.10">
    <property type="entry name" value="Zn(2)-C6 fungal-type DNA-binding domain"/>
    <property type="match status" value="1"/>
</dbReference>
<sequence>MEGKPRDQRPCDNCRRRKIRCLFSSNEASNCVLCISRSTECTYVQEPPRKKRNNPAMAEKNHDAASSRARQKQRISQEDAATLVIQDYSSMPRTSLLRETLGHQNRQSSSVIGSTSDFDPSITDGLPFNAKGECLAIIAPPILRRANQSTYFRMRPDAQDEMEKERANLDAIEAVIAPHGPELVKLYFRIVHPSFPILHKKVFLEKHGRTYRESTPIGLGAVYLLALNWWSYSPTLSNLPKPNSKELERLLLKSLFDVHTRPKISDLQGGLVLLQRPGLSSWTLTGHLVAMAQNLGLHLDCSDWQVPHWERGVRKRVAWALFMQDKWGALVYGRPTNIQMDDWDVKPLEVSDFPETSQDDDDEEGSAEIEKGRQTFVHMVALTQIVAKILDQFFTLKARRTEQSIHEILQKAKPIQDNLKEWYSSLPPALSIDDTTPRRLSSVGYLHLAYYTTEVTLHRAILRSRPASSSLSYVSSPQDAEILTHTRAAALATFTSALVFTTSLKPEHLQSFWFFSSSPSLAIIGVFASILCVTSSTSEESETHLTRLAEYRWTLRISSTGAEFMKYAVGVLDTVNQLLEEGQKQNEEKGSDGERDSISRTVIDQSEVSARCGSVIISPRIGDKDIVLTMAKLFLGWLEVFPKGNLNPPRSALPLLCFYLPKSSTTMM</sequence>
<protein>
    <recommendedName>
        <fullName evidence="4">Zn(2)-C6 fungal-type domain-containing protein</fullName>
    </recommendedName>
</protein>
<feature type="domain" description="Zn(2)-C6 fungal-type" evidence="4">
    <location>
        <begin position="10"/>
        <end position="43"/>
    </location>
</feature>
<name>A0A6A5W2K1_9PLEO</name>
<dbReference type="PROSITE" id="PS50048">
    <property type="entry name" value="ZN2_CY6_FUNGAL_2"/>
    <property type="match status" value="1"/>
</dbReference>
<evidence type="ECO:0000313" key="5">
    <source>
        <dbReference type="EMBL" id="KAF1995248.1"/>
    </source>
</evidence>
<dbReference type="GO" id="GO:0006351">
    <property type="term" value="P:DNA-templated transcription"/>
    <property type="evidence" value="ECO:0007669"/>
    <property type="project" value="InterPro"/>
</dbReference>
<dbReference type="EMBL" id="ML977642">
    <property type="protein sequence ID" value="KAF1995248.1"/>
    <property type="molecule type" value="Genomic_DNA"/>
</dbReference>
<feature type="region of interest" description="Disordered" evidence="3">
    <location>
        <begin position="46"/>
        <end position="78"/>
    </location>
</feature>
<evidence type="ECO:0000256" key="3">
    <source>
        <dbReference type="SAM" id="MobiDB-lite"/>
    </source>
</evidence>
<gene>
    <name evidence="5" type="ORF">P154DRAFT_548586</name>
</gene>
<dbReference type="PANTHER" id="PTHR31668">
    <property type="entry name" value="GLUCOSE TRANSPORT TRANSCRIPTION REGULATOR RGT1-RELATED-RELATED"/>
    <property type="match status" value="1"/>
</dbReference>
<dbReference type="Pfam" id="PF04082">
    <property type="entry name" value="Fungal_trans"/>
    <property type="match status" value="1"/>
</dbReference>
<evidence type="ECO:0000313" key="6">
    <source>
        <dbReference type="Proteomes" id="UP000799779"/>
    </source>
</evidence>
<evidence type="ECO:0000259" key="4">
    <source>
        <dbReference type="PROSITE" id="PS50048"/>
    </source>
</evidence>
<dbReference type="SMART" id="SM00066">
    <property type="entry name" value="GAL4"/>
    <property type="match status" value="1"/>
</dbReference>
<dbReference type="CDD" id="cd00067">
    <property type="entry name" value="GAL4"/>
    <property type="match status" value="1"/>
</dbReference>
<dbReference type="PROSITE" id="PS00463">
    <property type="entry name" value="ZN2_CY6_FUNGAL_1"/>
    <property type="match status" value="1"/>
</dbReference>
<accession>A0A6A5W2K1</accession>
<dbReference type="PANTHER" id="PTHR31668:SF4">
    <property type="entry name" value="TRANSCRIPTIONAL ACTIVATOR PROTEIN DAL81"/>
    <property type="match status" value="1"/>
</dbReference>
<dbReference type="OrthoDB" id="2264294at2759"/>
<dbReference type="GO" id="GO:0008270">
    <property type="term" value="F:zinc ion binding"/>
    <property type="evidence" value="ECO:0007669"/>
    <property type="project" value="InterPro"/>
</dbReference>
<dbReference type="GO" id="GO:0001080">
    <property type="term" value="P:nitrogen catabolite activation of transcription from RNA polymerase II promoter"/>
    <property type="evidence" value="ECO:0007669"/>
    <property type="project" value="TreeGrafter"/>
</dbReference>
<dbReference type="Pfam" id="PF00172">
    <property type="entry name" value="Zn_clus"/>
    <property type="match status" value="1"/>
</dbReference>
<keyword evidence="1" id="KW-0479">Metal-binding</keyword>
<dbReference type="CDD" id="cd12148">
    <property type="entry name" value="fungal_TF_MHR"/>
    <property type="match status" value="1"/>
</dbReference>
<reference evidence="5" key="1">
    <citation type="journal article" date="2020" name="Stud. Mycol.">
        <title>101 Dothideomycetes genomes: a test case for predicting lifestyles and emergence of pathogens.</title>
        <authorList>
            <person name="Haridas S."/>
            <person name="Albert R."/>
            <person name="Binder M."/>
            <person name="Bloem J."/>
            <person name="Labutti K."/>
            <person name="Salamov A."/>
            <person name="Andreopoulos B."/>
            <person name="Baker S."/>
            <person name="Barry K."/>
            <person name="Bills G."/>
            <person name="Bluhm B."/>
            <person name="Cannon C."/>
            <person name="Castanera R."/>
            <person name="Culley D."/>
            <person name="Daum C."/>
            <person name="Ezra D."/>
            <person name="Gonzalez J."/>
            <person name="Henrissat B."/>
            <person name="Kuo A."/>
            <person name="Liang C."/>
            <person name="Lipzen A."/>
            <person name="Lutzoni F."/>
            <person name="Magnuson J."/>
            <person name="Mondo S."/>
            <person name="Nolan M."/>
            <person name="Ohm R."/>
            <person name="Pangilinan J."/>
            <person name="Park H.-J."/>
            <person name="Ramirez L."/>
            <person name="Alfaro M."/>
            <person name="Sun H."/>
            <person name="Tritt A."/>
            <person name="Yoshinaga Y."/>
            <person name="Zwiers L.-H."/>
            <person name="Turgeon B."/>
            <person name="Goodwin S."/>
            <person name="Spatafora J."/>
            <person name="Crous P."/>
            <person name="Grigoriev I."/>
        </authorList>
    </citation>
    <scope>NUCLEOTIDE SEQUENCE</scope>
    <source>
        <strain evidence="5">CBS 123094</strain>
    </source>
</reference>
<evidence type="ECO:0000256" key="1">
    <source>
        <dbReference type="ARBA" id="ARBA00022723"/>
    </source>
</evidence>
<dbReference type="SMART" id="SM00906">
    <property type="entry name" value="Fungal_trans"/>
    <property type="match status" value="1"/>
</dbReference>
<evidence type="ECO:0000256" key="2">
    <source>
        <dbReference type="ARBA" id="ARBA00023242"/>
    </source>
</evidence>
<dbReference type="AlphaFoldDB" id="A0A6A5W2K1"/>
<keyword evidence="6" id="KW-1185">Reference proteome</keyword>